<dbReference type="GO" id="GO:0051539">
    <property type="term" value="F:4 iron, 4 sulfur cluster binding"/>
    <property type="evidence" value="ECO:0007669"/>
    <property type="project" value="TreeGrafter"/>
</dbReference>
<evidence type="ECO:0000256" key="6">
    <source>
        <dbReference type="HAMAP-Rule" id="MF_02040"/>
    </source>
</evidence>
<gene>
    <name evidence="7" type="ORF">HMPREF9013_0442</name>
</gene>
<dbReference type="EMBL" id="ADFR01000016">
    <property type="protein sequence ID" value="EFC05162.1"/>
    <property type="molecule type" value="Genomic_DNA"/>
</dbReference>
<dbReference type="HAMAP" id="MF_02040">
    <property type="entry name" value="Mrp_NBP35"/>
    <property type="match status" value="1"/>
</dbReference>
<dbReference type="Pfam" id="PF10609">
    <property type="entry name" value="ParA"/>
    <property type="match status" value="1"/>
</dbReference>
<keyword evidence="3 6" id="KW-0067">ATP-binding</keyword>
<dbReference type="STRING" id="679192.HMPREF9013_0442"/>
<dbReference type="GO" id="GO:0140663">
    <property type="term" value="F:ATP-dependent FeS chaperone activity"/>
    <property type="evidence" value="ECO:0007669"/>
    <property type="project" value="InterPro"/>
</dbReference>
<dbReference type="InterPro" id="IPR019591">
    <property type="entry name" value="Mrp/NBP35_ATP-bd"/>
</dbReference>
<dbReference type="GO" id="GO:0005524">
    <property type="term" value="F:ATP binding"/>
    <property type="evidence" value="ECO:0007669"/>
    <property type="project" value="UniProtKB-UniRule"/>
</dbReference>
<keyword evidence="5 6" id="KW-0411">Iron-sulfur</keyword>
<keyword evidence="8" id="KW-1185">Reference proteome</keyword>
<dbReference type="InterPro" id="IPR044304">
    <property type="entry name" value="NUBPL-like"/>
</dbReference>
<dbReference type="Proteomes" id="UP000005017">
    <property type="component" value="Unassembled WGS sequence"/>
</dbReference>
<feature type="binding site" evidence="6">
    <location>
        <begin position="44"/>
        <end position="51"/>
    </location>
    <ligand>
        <name>ATP</name>
        <dbReference type="ChEBI" id="CHEBI:30616"/>
    </ligand>
</feature>
<keyword evidence="1 6" id="KW-0479">Metal-binding</keyword>
<dbReference type="FunFam" id="3.40.50.300:FF:001119">
    <property type="entry name" value="Iron-sulfur cluster carrier protein"/>
    <property type="match status" value="1"/>
</dbReference>
<evidence type="ECO:0000313" key="8">
    <source>
        <dbReference type="Proteomes" id="UP000005017"/>
    </source>
</evidence>
<evidence type="ECO:0000313" key="7">
    <source>
        <dbReference type="EMBL" id="EFC05162.1"/>
    </source>
</evidence>
<dbReference type="GO" id="GO:0016226">
    <property type="term" value="P:iron-sulfur cluster assembly"/>
    <property type="evidence" value="ECO:0007669"/>
    <property type="project" value="InterPro"/>
</dbReference>
<dbReference type="CDD" id="cd02037">
    <property type="entry name" value="Mrp_NBP35"/>
    <property type="match status" value="1"/>
</dbReference>
<dbReference type="SUPFAM" id="SSF52540">
    <property type="entry name" value="P-loop containing nucleoside triphosphate hydrolases"/>
    <property type="match status" value="1"/>
</dbReference>
<proteinExistence type="inferred from homology"/>
<keyword evidence="4 6" id="KW-0408">Iron</keyword>
<comment type="function">
    <text evidence="6">Binds and transfers iron-sulfur (Fe-S) clusters to target apoproteins. Can hydrolyze ATP.</text>
</comment>
<protein>
    <recommendedName>
        <fullName evidence="6">Iron-sulfur cluster carrier protein</fullName>
    </recommendedName>
</protein>
<dbReference type="PANTHER" id="PTHR42961">
    <property type="entry name" value="IRON-SULFUR PROTEIN NUBPL"/>
    <property type="match status" value="1"/>
</dbReference>
<dbReference type="OrthoDB" id="9809679at2"/>
<accession>D2MQ93</accession>
<keyword evidence="6" id="KW-0378">Hydrolase</keyword>
<comment type="similarity">
    <text evidence="6">Belongs to the Mrp/NBP35 ATP-binding proteins family.</text>
</comment>
<evidence type="ECO:0000256" key="2">
    <source>
        <dbReference type="ARBA" id="ARBA00022741"/>
    </source>
</evidence>
<dbReference type="Gene3D" id="3.40.50.300">
    <property type="entry name" value="P-loop containing nucleotide triphosphate hydrolases"/>
    <property type="match status" value="1"/>
</dbReference>
<name>D2MQ93_9FIRM</name>
<dbReference type="PANTHER" id="PTHR42961:SF2">
    <property type="entry name" value="IRON-SULFUR PROTEIN NUBPL"/>
    <property type="match status" value="1"/>
</dbReference>
<evidence type="ECO:0000256" key="3">
    <source>
        <dbReference type="ARBA" id="ARBA00022840"/>
    </source>
</evidence>
<dbReference type="eggNOG" id="COG0489">
    <property type="taxonomic scope" value="Bacteria"/>
</dbReference>
<keyword evidence="2 6" id="KW-0547">Nucleotide-binding</keyword>
<dbReference type="InterPro" id="IPR033756">
    <property type="entry name" value="YlxH/NBP35"/>
</dbReference>
<dbReference type="InterPro" id="IPR027417">
    <property type="entry name" value="P-loop_NTPase"/>
</dbReference>
<evidence type="ECO:0000256" key="1">
    <source>
        <dbReference type="ARBA" id="ARBA00022723"/>
    </source>
</evidence>
<comment type="subunit">
    <text evidence="6">Homodimer.</text>
</comment>
<dbReference type="RefSeq" id="WP_006627556.1">
    <property type="nucleotide sequence ID" value="NZ_ADFR01000016.1"/>
</dbReference>
<evidence type="ECO:0000256" key="5">
    <source>
        <dbReference type="ARBA" id="ARBA00023014"/>
    </source>
</evidence>
<organism evidence="7 8">
    <name type="scientific">Bulleidia extructa W1219</name>
    <dbReference type="NCBI Taxonomy" id="679192"/>
    <lineage>
        <taxon>Bacteria</taxon>
        <taxon>Bacillati</taxon>
        <taxon>Bacillota</taxon>
        <taxon>Erysipelotrichia</taxon>
        <taxon>Erysipelotrichales</taxon>
        <taxon>Erysipelotrichaceae</taxon>
        <taxon>Bulleidia</taxon>
    </lineage>
</organism>
<dbReference type="AlphaFoldDB" id="D2MQ93"/>
<evidence type="ECO:0000256" key="4">
    <source>
        <dbReference type="ARBA" id="ARBA00023004"/>
    </source>
</evidence>
<sequence>MSEIINDKGKKPEDYGFRKREKENFGLQLHDQAKVKKIIGILSGKGGVGKSFVTAMLASGMQKKGYRTAVLDGDITGPSQGRIFGITSKAEGQKGMMFPAVTKTGIQIMSTNMLLDMDVQPVIWRGPMVANVLKQFYSEVLWEDVDYMFVDMPPGTSDVPLTLFQSVPLDGVIIVSSPQDLVSMVVEKAINMARMMHVNVWGLVENMSYVPCPKCHEKIYIFGKSHVHETAVKYHVPVLAEIPMYSSIPEACDQGRVEDLTIQELESLLKLIESL</sequence>
<reference evidence="8" key="1">
    <citation type="submission" date="2009-12" db="EMBL/GenBank/DDBJ databases">
        <title>Sequence of Clostridiales genomosp. BVAB3 str. UPII9-5.</title>
        <authorList>
            <person name="Madupu R."/>
            <person name="Durkin A.S."/>
            <person name="Torralba M."/>
            <person name="Methe B."/>
            <person name="Sutton G.G."/>
            <person name="Strausberg R.L."/>
            <person name="Nelson K.E."/>
        </authorList>
    </citation>
    <scope>NUCLEOTIDE SEQUENCE [LARGE SCALE GENOMIC DNA]</scope>
    <source>
        <strain evidence="8">W1219</strain>
    </source>
</reference>
<dbReference type="GO" id="GO:0046872">
    <property type="term" value="F:metal ion binding"/>
    <property type="evidence" value="ECO:0007669"/>
    <property type="project" value="UniProtKB-KW"/>
</dbReference>
<dbReference type="GO" id="GO:0016887">
    <property type="term" value="F:ATP hydrolysis activity"/>
    <property type="evidence" value="ECO:0007669"/>
    <property type="project" value="UniProtKB-UniRule"/>
</dbReference>
<comment type="caution">
    <text evidence="7">The sequence shown here is derived from an EMBL/GenBank/DDBJ whole genome shotgun (WGS) entry which is preliminary data.</text>
</comment>